<dbReference type="PANTHER" id="PTHR31306">
    <property type="entry name" value="ALPHA-1,6-MANNOSYLTRANSFERASE MNN11-RELATED"/>
    <property type="match status" value="1"/>
</dbReference>
<dbReference type="Gene3D" id="3.90.550.10">
    <property type="entry name" value="Spore Coat Polysaccharide Biosynthesis Protein SpsA, Chain A"/>
    <property type="match status" value="1"/>
</dbReference>
<keyword evidence="5" id="KW-0812">Transmembrane</keyword>
<dbReference type="GO" id="GO:0000136">
    <property type="term" value="C:mannan polymerase complex"/>
    <property type="evidence" value="ECO:0007669"/>
    <property type="project" value="TreeGrafter"/>
</dbReference>
<organism evidence="6 7">
    <name type="scientific">Metschnikowia aff. pulcherrima</name>
    <dbReference type="NCBI Taxonomy" id="2163413"/>
    <lineage>
        <taxon>Eukaryota</taxon>
        <taxon>Fungi</taxon>
        <taxon>Dikarya</taxon>
        <taxon>Ascomycota</taxon>
        <taxon>Saccharomycotina</taxon>
        <taxon>Pichiomycetes</taxon>
        <taxon>Metschnikowiaceae</taxon>
        <taxon>Metschnikowia</taxon>
    </lineage>
</organism>
<evidence type="ECO:0000313" key="6">
    <source>
        <dbReference type="EMBL" id="QBM87450.1"/>
    </source>
</evidence>
<evidence type="ECO:0000313" key="7">
    <source>
        <dbReference type="Proteomes" id="UP000292447"/>
    </source>
</evidence>
<protein>
    <submittedName>
        <fullName evidence="6">Mannan polymerase II complex MNN11 subunit</fullName>
    </submittedName>
</protein>
<dbReference type="InterPro" id="IPR029044">
    <property type="entry name" value="Nucleotide-diphossugar_trans"/>
</dbReference>
<reference evidence="7" key="1">
    <citation type="submission" date="2019-03" db="EMBL/GenBank/DDBJ databases">
        <title>Snf2 controls pulcherriminic acid biosynthesis and connects pigmentation and antifungal activity of the yeast Metschnikowia pulcherrima.</title>
        <authorList>
            <person name="Gore-Lloyd D."/>
            <person name="Sumann I."/>
            <person name="Brachmann A.O."/>
            <person name="Schneeberger K."/>
            <person name="Ortiz-Merino R.A."/>
            <person name="Moreno-Beltran M."/>
            <person name="Schlaefli M."/>
            <person name="Kirner P."/>
            <person name="Santos Kron A."/>
            <person name="Wolfe K.H."/>
            <person name="Piel J."/>
            <person name="Ahrens C.H."/>
            <person name="Henk D."/>
            <person name="Freimoser F.M."/>
        </authorList>
    </citation>
    <scope>NUCLEOTIDE SEQUENCE [LARGE SCALE GENOMIC DNA]</scope>
    <source>
        <strain evidence="7">APC 1.2</strain>
    </source>
</reference>
<evidence type="ECO:0000256" key="5">
    <source>
        <dbReference type="SAM" id="Phobius"/>
    </source>
</evidence>
<keyword evidence="3" id="KW-0808">Transferase</keyword>
<dbReference type="InterPro" id="IPR008630">
    <property type="entry name" value="Glyco_trans_34"/>
</dbReference>
<dbReference type="GO" id="GO:0006487">
    <property type="term" value="P:protein N-linked glycosylation"/>
    <property type="evidence" value="ECO:0007669"/>
    <property type="project" value="TreeGrafter"/>
</dbReference>
<sequence>MLKSMRFRPRSANGNAAQKGQLPSPGGFTRIKSVRDNRLVKLVVILIILWLFNPLRFVNFYSKHKPHYPPSRLPGSKHTIASASPFIYPPIEDADILRKIDINDLVHKVAGHDGSLTYKSLNFLDDEDPFKQKIKEDNENAASDEARAKNHFKNQEKIVYKPKLSKNYPKIVIVTAVDFDKYSTKSLAKIVQNRVNYAHEHNYGIYVRWIQEFIPELNSMDYLGDQEKSKWVRLFCMRAAMFAFPEAEWFWYFDQDGLVTNMKVDLYSYLLTPDSLRIAALKEQPIIPPNGLIKTYKNIQPTNMNLIFTQSESMIETNSFIVRNNEIGRAVIDSWRAKLYLDYNNFPYGPDSAITHILQWHPFVLSKAIIVSPRTINSFYSETISPADKTTDHMHYFPGDLLALWPSCSSSTECELILQKVSGDNS</sequence>
<evidence type="ECO:0000256" key="3">
    <source>
        <dbReference type="ARBA" id="ARBA00022679"/>
    </source>
</evidence>
<keyword evidence="7" id="KW-1185">Reference proteome</keyword>
<name>A0A4P6XJT5_9ASCO</name>
<evidence type="ECO:0000256" key="4">
    <source>
        <dbReference type="SAM" id="MobiDB-lite"/>
    </source>
</evidence>
<comment type="similarity">
    <text evidence="1">Belongs to the glycosyltransferase 34 family.</text>
</comment>
<keyword evidence="5" id="KW-1133">Transmembrane helix</keyword>
<dbReference type="PANTHER" id="PTHR31306:SF10">
    <property type="entry name" value="ALPHA-1,6-MANNOSYLTRANSFERASE MNN11-RELATED"/>
    <property type="match status" value="1"/>
</dbReference>
<dbReference type="EMBL" id="CP034457">
    <property type="protein sequence ID" value="QBM87450.1"/>
    <property type="molecule type" value="Genomic_DNA"/>
</dbReference>
<dbReference type="Proteomes" id="UP000292447">
    <property type="component" value="Chromosome II"/>
</dbReference>
<gene>
    <name evidence="6" type="primary">MPUL0B06520</name>
    <name evidence="6" type="ORF">METSCH_B06520</name>
</gene>
<dbReference type="GO" id="GO:0000009">
    <property type="term" value="F:alpha-1,6-mannosyltransferase activity"/>
    <property type="evidence" value="ECO:0007669"/>
    <property type="project" value="TreeGrafter"/>
</dbReference>
<evidence type="ECO:0000256" key="2">
    <source>
        <dbReference type="ARBA" id="ARBA00022676"/>
    </source>
</evidence>
<accession>A0A4P6XJT5</accession>
<keyword evidence="5" id="KW-0472">Membrane</keyword>
<dbReference type="AlphaFoldDB" id="A0A4P6XJT5"/>
<dbReference type="STRING" id="2163413.A0A4P6XJT5"/>
<evidence type="ECO:0000256" key="1">
    <source>
        <dbReference type="ARBA" id="ARBA00005664"/>
    </source>
</evidence>
<feature type="transmembrane region" description="Helical" evidence="5">
    <location>
        <begin position="39"/>
        <end position="58"/>
    </location>
</feature>
<keyword evidence="2" id="KW-0328">Glycosyltransferase</keyword>
<proteinExistence type="inferred from homology"/>
<dbReference type="Pfam" id="PF05637">
    <property type="entry name" value="Glyco_transf_34"/>
    <property type="match status" value="1"/>
</dbReference>
<feature type="region of interest" description="Disordered" evidence="4">
    <location>
        <begin position="1"/>
        <end position="24"/>
    </location>
</feature>